<keyword evidence="9" id="KW-0611">Plant defense</keyword>
<evidence type="ECO:0000256" key="8">
    <source>
        <dbReference type="ARBA" id="ARBA00022741"/>
    </source>
</evidence>
<dbReference type="FunFam" id="1.10.10.10:FF:000322">
    <property type="entry name" value="Probable disease resistance protein At1g63360"/>
    <property type="match status" value="1"/>
</dbReference>
<dbReference type="SUPFAM" id="SSF52058">
    <property type="entry name" value="L domain-like"/>
    <property type="match status" value="1"/>
</dbReference>
<dbReference type="GO" id="GO:0051607">
    <property type="term" value="P:defense response to virus"/>
    <property type="evidence" value="ECO:0007669"/>
    <property type="project" value="UniProtKB-ARBA"/>
</dbReference>
<dbReference type="InterPro" id="IPR002182">
    <property type="entry name" value="NB-ARC"/>
</dbReference>
<dbReference type="GO" id="GO:0009626">
    <property type="term" value="P:plant-type hypersensitive response"/>
    <property type="evidence" value="ECO:0007669"/>
    <property type="project" value="UniProtKB-KW"/>
</dbReference>
<evidence type="ECO:0000256" key="2">
    <source>
        <dbReference type="ARBA" id="ARBA00004496"/>
    </source>
</evidence>
<dbReference type="Proteomes" id="UP001190926">
    <property type="component" value="Unassembled WGS sequence"/>
</dbReference>
<dbReference type="PANTHER" id="PTHR23155:SF1152">
    <property type="entry name" value="AAA+ ATPASE DOMAIN-CONTAINING PROTEIN"/>
    <property type="match status" value="1"/>
</dbReference>
<sequence>MVGFDGDLLKIKTRLCGESSKLRVVPIVGMAGIGKTTLARNVYDDSLIREHFHIRLWVTLSQDYSFELIVLGLLVSMKVLSPENEAMKEHNAVEMVDRIKSLKNHNVEELDAKIKSMLEHNVYKNLKGKRYLIVLDDVWRKSDWDDFKTMFPDDGNGSRILLTTRLSDVTSYTNPFSLLHEMQLMDEDESWNLLRQKVFKQDPCPNELWYVGKMIARSCKGLPLAIVVISGLLVVDQTAGAWWNIATNVISTISGKDDQIDKILSLSYTNLPHHLRPCFLYLGGFPEDHEVRVSKVVKLWAAEGFLKPSDSGKSFEETAEEYLEDLVKRNLVLVSKRKSDGRIKSFSIHDLMRNMCIRKAREEKFFLNVSGFLQQGMKIPRRLCIAHLEQDFPKGTYDSNIHTVIVLQYRQRPLDTGSSLRYFRLLRILDLRDAYDFFHKFGNPSPSLPAEVFELFHLRYLALDHSILIPAAIENLRNLQTLIIAVKRYGNFIPLPVEIWRVPQLRHLLVYCHLLPPQKGLTSILENLHTLSIARDIVWSDKILQMMPNLKKLTIWYDKWRRHEDYELHNLKYLQLEKLQLKLHRGFPCPEKLNPAFPRTLRKLSLIGWKLPWKNMTIIGSLPNLEVLKLRDNACLGDTWETNEGEFCQLKFLLIDATDLQDWIAESNHFPRLKCLVLHHCRYLTGIPDGIGEIPTLELIEVDDVNTSLVDMAKRIQVDQQDCGNDALQVRFVRG</sequence>
<evidence type="ECO:0000313" key="15">
    <source>
        <dbReference type="Proteomes" id="UP001190926"/>
    </source>
</evidence>
<dbReference type="Gene3D" id="3.80.10.10">
    <property type="entry name" value="Ribonuclease Inhibitor"/>
    <property type="match status" value="1"/>
</dbReference>
<feature type="domain" description="Disease resistance protein winged helix" evidence="12">
    <location>
        <begin position="285"/>
        <end position="355"/>
    </location>
</feature>
<evidence type="ECO:0000256" key="10">
    <source>
        <dbReference type="ARBA" id="ARBA00022840"/>
    </source>
</evidence>
<evidence type="ECO:0000256" key="6">
    <source>
        <dbReference type="ARBA" id="ARBA00022667"/>
    </source>
</evidence>
<keyword evidence="5" id="KW-0433">Leucine-rich repeat</keyword>
<organism evidence="14 15">
    <name type="scientific">Perilla frutescens var. hirtella</name>
    <name type="common">Perilla citriodora</name>
    <name type="synonym">Perilla setoyensis</name>
    <dbReference type="NCBI Taxonomy" id="608512"/>
    <lineage>
        <taxon>Eukaryota</taxon>
        <taxon>Viridiplantae</taxon>
        <taxon>Streptophyta</taxon>
        <taxon>Embryophyta</taxon>
        <taxon>Tracheophyta</taxon>
        <taxon>Spermatophyta</taxon>
        <taxon>Magnoliopsida</taxon>
        <taxon>eudicotyledons</taxon>
        <taxon>Gunneridae</taxon>
        <taxon>Pentapetalae</taxon>
        <taxon>asterids</taxon>
        <taxon>lamiids</taxon>
        <taxon>Lamiales</taxon>
        <taxon>Lamiaceae</taxon>
        <taxon>Nepetoideae</taxon>
        <taxon>Elsholtzieae</taxon>
        <taxon>Perilla</taxon>
    </lineage>
</organism>
<evidence type="ECO:0000259" key="13">
    <source>
        <dbReference type="Pfam" id="PF23598"/>
    </source>
</evidence>
<gene>
    <name evidence="14" type="ORF">C2S53_015003</name>
</gene>
<evidence type="ECO:0000256" key="9">
    <source>
        <dbReference type="ARBA" id="ARBA00022821"/>
    </source>
</evidence>
<dbReference type="Gene3D" id="3.40.50.300">
    <property type="entry name" value="P-loop containing nucleotide triphosphate hydrolases"/>
    <property type="match status" value="1"/>
</dbReference>
<protein>
    <recommendedName>
        <fullName evidence="16">NB-ARC domain-containing protein</fullName>
    </recommendedName>
</protein>
<evidence type="ECO:0000256" key="7">
    <source>
        <dbReference type="ARBA" id="ARBA00022737"/>
    </source>
</evidence>
<accession>A0AAD4JK72</accession>
<evidence type="ECO:0000256" key="4">
    <source>
        <dbReference type="ARBA" id="ARBA00022490"/>
    </source>
</evidence>
<dbReference type="Gene3D" id="1.10.8.430">
    <property type="entry name" value="Helical domain of apoptotic protease-activating factors"/>
    <property type="match status" value="1"/>
</dbReference>
<dbReference type="InterPro" id="IPR032675">
    <property type="entry name" value="LRR_dom_sf"/>
</dbReference>
<keyword evidence="8" id="KW-0547">Nucleotide-binding</keyword>
<feature type="domain" description="NB-ARC" evidence="11">
    <location>
        <begin position="8"/>
        <end position="202"/>
    </location>
</feature>
<dbReference type="InterPro" id="IPR036388">
    <property type="entry name" value="WH-like_DNA-bd_sf"/>
</dbReference>
<comment type="function">
    <text evidence="1">Confers resistance to late blight (Phytophthora infestans) races carrying the avirulence gene Avr1. Resistance proteins guard the plant against pathogens that contain an appropriate avirulence protein via an indirect interaction with this avirulence protein. That triggers a defense system including the hypersensitive response, which restricts the pathogen growth.</text>
</comment>
<evidence type="ECO:0000313" key="14">
    <source>
        <dbReference type="EMBL" id="KAH6835297.1"/>
    </source>
</evidence>
<evidence type="ECO:0000256" key="3">
    <source>
        <dbReference type="ARBA" id="ARBA00008894"/>
    </source>
</evidence>
<evidence type="ECO:0000256" key="1">
    <source>
        <dbReference type="ARBA" id="ARBA00002074"/>
    </source>
</evidence>
<dbReference type="GO" id="GO:0005737">
    <property type="term" value="C:cytoplasm"/>
    <property type="evidence" value="ECO:0007669"/>
    <property type="project" value="UniProtKB-SubCell"/>
</dbReference>
<keyword evidence="7" id="KW-0677">Repeat</keyword>
<dbReference type="SUPFAM" id="SSF52540">
    <property type="entry name" value="P-loop containing nucleoside triphosphate hydrolases"/>
    <property type="match status" value="1"/>
</dbReference>
<dbReference type="InterPro" id="IPR055414">
    <property type="entry name" value="LRR_R13L4/SHOC2-like"/>
</dbReference>
<comment type="similarity">
    <text evidence="3">Belongs to the disease resistance NB-LRR family.</text>
</comment>
<keyword evidence="10" id="KW-0067">ATP-binding</keyword>
<reference evidence="14 15" key="1">
    <citation type="journal article" date="2021" name="Nat. Commun.">
        <title>Incipient diploidization of the medicinal plant Perilla within 10,000 years.</title>
        <authorList>
            <person name="Zhang Y."/>
            <person name="Shen Q."/>
            <person name="Leng L."/>
            <person name="Zhang D."/>
            <person name="Chen S."/>
            <person name="Shi Y."/>
            <person name="Ning Z."/>
            <person name="Chen S."/>
        </authorList>
    </citation>
    <scope>NUCLEOTIDE SEQUENCE [LARGE SCALE GENOMIC DNA]</scope>
    <source>
        <strain evidence="15">cv. PC099</strain>
    </source>
</reference>
<dbReference type="GO" id="GO:0043531">
    <property type="term" value="F:ADP binding"/>
    <property type="evidence" value="ECO:0007669"/>
    <property type="project" value="InterPro"/>
</dbReference>
<dbReference type="InterPro" id="IPR042197">
    <property type="entry name" value="Apaf_helical"/>
</dbReference>
<feature type="domain" description="Disease resistance R13L4/SHOC-2-like LRR" evidence="13">
    <location>
        <begin position="418"/>
        <end position="606"/>
    </location>
</feature>
<proteinExistence type="inferred from homology"/>
<evidence type="ECO:0008006" key="16">
    <source>
        <dbReference type="Google" id="ProtNLM"/>
    </source>
</evidence>
<dbReference type="InterPro" id="IPR058922">
    <property type="entry name" value="WHD_DRP"/>
</dbReference>
<dbReference type="Pfam" id="PF23598">
    <property type="entry name" value="LRR_14"/>
    <property type="match status" value="1"/>
</dbReference>
<evidence type="ECO:0000259" key="12">
    <source>
        <dbReference type="Pfam" id="PF23559"/>
    </source>
</evidence>
<comment type="caution">
    <text evidence="14">The sequence shown here is derived from an EMBL/GenBank/DDBJ whole genome shotgun (WGS) entry which is preliminary data.</text>
</comment>
<keyword evidence="6" id="KW-0381">Hypersensitive response</keyword>
<dbReference type="PRINTS" id="PR00364">
    <property type="entry name" value="DISEASERSIST"/>
</dbReference>
<dbReference type="FunFam" id="3.40.50.300:FF:001091">
    <property type="entry name" value="Probable disease resistance protein At1g61300"/>
    <property type="match status" value="1"/>
</dbReference>
<dbReference type="InterPro" id="IPR027417">
    <property type="entry name" value="P-loop_NTPase"/>
</dbReference>
<dbReference type="EMBL" id="SDAM02000037">
    <property type="protein sequence ID" value="KAH6835297.1"/>
    <property type="molecule type" value="Genomic_DNA"/>
</dbReference>
<keyword evidence="4" id="KW-0963">Cytoplasm</keyword>
<evidence type="ECO:0000259" key="11">
    <source>
        <dbReference type="Pfam" id="PF00931"/>
    </source>
</evidence>
<dbReference type="AlphaFoldDB" id="A0AAD4JK72"/>
<comment type="subcellular location">
    <subcellularLocation>
        <location evidence="2">Cytoplasm</location>
    </subcellularLocation>
</comment>
<dbReference type="Pfam" id="PF23559">
    <property type="entry name" value="WHD_DRP"/>
    <property type="match status" value="1"/>
</dbReference>
<keyword evidence="15" id="KW-1185">Reference proteome</keyword>
<dbReference type="InterPro" id="IPR044974">
    <property type="entry name" value="Disease_R_plants"/>
</dbReference>
<name>A0AAD4JK72_PERFH</name>
<dbReference type="PANTHER" id="PTHR23155">
    <property type="entry name" value="DISEASE RESISTANCE PROTEIN RP"/>
    <property type="match status" value="1"/>
</dbReference>
<dbReference type="Gene3D" id="1.10.10.10">
    <property type="entry name" value="Winged helix-like DNA-binding domain superfamily/Winged helix DNA-binding domain"/>
    <property type="match status" value="1"/>
</dbReference>
<evidence type="ECO:0000256" key="5">
    <source>
        <dbReference type="ARBA" id="ARBA00022614"/>
    </source>
</evidence>
<dbReference type="GO" id="GO:0005524">
    <property type="term" value="F:ATP binding"/>
    <property type="evidence" value="ECO:0007669"/>
    <property type="project" value="UniProtKB-KW"/>
</dbReference>
<dbReference type="Pfam" id="PF00931">
    <property type="entry name" value="NB-ARC"/>
    <property type="match status" value="1"/>
</dbReference>